<dbReference type="AlphaFoldDB" id="A0A1I2MHS9"/>
<dbReference type="EMBL" id="FONV01000030">
    <property type="protein sequence ID" value="SFF91002.1"/>
    <property type="molecule type" value="Genomic_DNA"/>
</dbReference>
<sequence length="88" mass="9980">MDIAFTRAKVAVFVDGCFWHACPEHATKPVANSEWWAEKLAKNQMRDVATNAHLRAAGWEVVRVWEHEDPRTAADRIRAIVKPVVDSV</sequence>
<reference evidence="1 2" key="1">
    <citation type="submission" date="2016-10" db="EMBL/GenBank/DDBJ databases">
        <authorList>
            <person name="de Groot N.N."/>
        </authorList>
    </citation>
    <scope>NUCLEOTIDE SEQUENCE [LARGE SCALE GENOMIC DNA]</scope>
    <source>
        <strain evidence="1 2">DSM 43019</strain>
    </source>
</reference>
<keyword evidence="2" id="KW-1185">Reference proteome</keyword>
<name>A0A1I2MHS9_9ACTN</name>
<keyword evidence="1" id="KW-0378">Hydrolase</keyword>
<dbReference type="InterPro" id="IPR011335">
    <property type="entry name" value="Restrct_endonuc-II-like"/>
</dbReference>
<evidence type="ECO:0000313" key="2">
    <source>
        <dbReference type="Proteomes" id="UP000199645"/>
    </source>
</evidence>
<protein>
    <submittedName>
        <fullName evidence="1">DNA mismatch endonuclease, patch repair protein</fullName>
    </submittedName>
</protein>
<proteinExistence type="predicted"/>
<dbReference type="GO" id="GO:0004519">
    <property type="term" value="F:endonuclease activity"/>
    <property type="evidence" value="ECO:0007669"/>
    <property type="project" value="UniProtKB-KW"/>
</dbReference>
<evidence type="ECO:0000313" key="1">
    <source>
        <dbReference type="EMBL" id="SFF91002.1"/>
    </source>
</evidence>
<organism evidence="1 2">
    <name type="scientific">Actinoplanes philippinensis</name>
    <dbReference type="NCBI Taxonomy" id="35752"/>
    <lineage>
        <taxon>Bacteria</taxon>
        <taxon>Bacillati</taxon>
        <taxon>Actinomycetota</taxon>
        <taxon>Actinomycetes</taxon>
        <taxon>Micromonosporales</taxon>
        <taxon>Micromonosporaceae</taxon>
        <taxon>Actinoplanes</taxon>
    </lineage>
</organism>
<keyword evidence="1" id="KW-0540">Nuclease</keyword>
<dbReference type="Proteomes" id="UP000199645">
    <property type="component" value="Unassembled WGS sequence"/>
</dbReference>
<accession>A0A1I2MHS9</accession>
<dbReference type="SUPFAM" id="SSF52980">
    <property type="entry name" value="Restriction endonuclease-like"/>
    <property type="match status" value="1"/>
</dbReference>
<keyword evidence="1" id="KW-0255">Endonuclease</keyword>
<dbReference type="STRING" id="35752.SAMN05421541_1305"/>
<gene>
    <name evidence="1" type="ORF">SAMN05421541_1305</name>
</gene>
<dbReference type="Gene3D" id="3.40.960.10">
    <property type="entry name" value="VSR Endonuclease"/>
    <property type="match status" value="1"/>
</dbReference>